<dbReference type="InterPro" id="IPR046366">
    <property type="entry name" value="MPAB"/>
</dbReference>
<evidence type="ECO:0008006" key="3">
    <source>
        <dbReference type="Google" id="ProtNLM"/>
    </source>
</evidence>
<name>B0Y4E7_ASPFC</name>
<organism evidence="1 2">
    <name type="scientific">Aspergillus fumigatus (strain CBS 144.89 / FGSC A1163 / CEA10)</name>
    <name type="common">Neosartorya fumigata</name>
    <dbReference type="NCBI Taxonomy" id="451804"/>
    <lineage>
        <taxon>Eukaryota</taxon>
        <taxon>Fungi</taxon>
        <taxon>Dikarya</taxon>
        <taxon>Ascomycota</taxon>
        <taxon>Pezizomycotina</taxon>
        <taxon>Eurotiomycetes</taxon>
        <taxon>Eurotiomycetidae</taxon>
        <taxon>Eurotiales</taxon>
        <taxon>Aspergillaceae</taxon>
        <taxon>Aspergillus</taxon>
        <taxon>Aspergillus subgen. Fumigati</taxon>
    </lineage>
</organism>
<dbReference type="AlphaFoldDB" id="B0Y4E7"/>
<dbReference type="Proteomes" id="UP000001699">
    <property type="component" value="Unassembled WGS sequence"/>
</dbReference>
<evidence type="ECO:0000313" key="1">
    <source>
        <dbReference type="EMBL" id="EDP51738.1"/>
    </source>
</evidence>
<dbReference type="PhylomeDB" id="B0Y4E7"/>
<dbReference type="OrthoDB" id="545169at2759"/>
<dbReference type="PANTHER" id="PTHR36124:SF1">
    <property type="entry name" value="ER-BOUND OXYGENASE MPAB_MPAB'_RUBBER OXYGENASE CATALYTIC DOMAIN-CONTAINING PROTEIN"/>
    <property type="match status" value="1"/>
</dbReference>
<gene>
    <name evidence="1" type="ORF">AFUB_057560</name>
</gene>
<proteinExistence type="predicted"/>
<sequence length="440" mass="50463">MDKLQLTLHALQHQSIHFLKLYAQHPWLYTAACLTAYLTLTLSLRFQRLRSIQAKYHKYSTRASFASMTDHDAWAIQKRILQLEFPFTALKALQFALFRVLPPKAFPAATYGIPTISTLLLHTSQFSNPSTSFKRYADTGVLIGEFMGFEPTSDRAITALARTKLLHSGYRASGKILESDMLYTLSLFALEPVRFVERYEWRGLSALEKCAVGTYWKSVGDALGISYAALPSGQPGEGGFRDGLQWLEEIRAWSERYEAEKMKAAKANRVVADKTMDVLVYGMPGWVRGLGVSVATCVMDERLREAMMYDAPPRVIKAVFNAAVVIRRLYLRYLALPRPYLMRRDVFTEKPNEYGRHHVQVWNGMPYYVRPTLWNRWGPLAWVQRLMGLPLPGDDGDRFYPRGYYTPDVGPKYFEGKGRKSLEEIKEKLRMQRTGESPFH</sequence>
<evidence type="ECO:0000313" key="2">
    <source>
        <dbReference type="Proteomes" id="UP000001699"/>
    </source>
</evidence>
<dbReference type="EMBL" id="DS499597">
    <property type="protein sequence ID" value="EDP51738.1"/>
    <property type="molecule type" value="Genomic_DNA"/>
</dbReference>
<protein>
    <recommendedName>
        <fullName evidence="3">ER-bound oxygenase mpaB/mpaB'/Rubber oxygenase catalytic domain-containing protein</fullName>
    </recommendedName>
</protein>
<dbReference type="GO" id="GO:0016491">
    <property type="term" value="F:oxidoreductase activity"/>
    <property type="evidence" value="ECO:0007669"/>
    <property type="project" value="InterPro"/>
</dbReference>
<dbReference type="PANTHER" id="PTHR36124">
    <property type="match status" value="1"/>
</dbReference>
<accession>B0Y4E7</accession>
<reference evidence="1 2" key="1">
    <citation type="journal article" date="2008" name="PLoS Genet.">
        <title>Genomic islands in the pathogenic filamentous fungus Aspergillus fumigatus.</title>
        <authorList>
            <person name="Fedorova N.D."/>
            <person name="Khaldi N."/>
            <person name="Joardar V.S."/>
            <person name="Maiti R."/>
            <person name="Amedeo P."/>
            <person name="Anderson M.J."/>
            <person name="Crabtree J."/>
            <person name="Silva J.C."/>
            <person name="Badger J.H."/>
            <person name="Albarraq A."/>
            <person name="Angiuoli S."/>
            <person name="Bussey H."/>
            <person name="Bowyer P."/>
            <person name="Cotty P.J."/>
            <person name="Dyer P.S."/>
            <person name="Egan A."/>
            <person name="Galens K."/>
            <person name="Fraser-Liggett C.M."/>
            <person name="Haas B.J."/>
            <person name="Inman J.M."/>
            <person name="Kent R."/>
            <person name="Lemieux S."/>
            <person name="Malavazi I."/>
            <person name="Orvis J."/>
            <person name="Roemer T."/>
            <person name="Ronning C.M."/>
            <person name="Sundaram J.P."/>
            <person name="Sutton G."/>
            <person name="Turner G."/>
            <person name="Venter J.C."/>
            <person name="White O.R."/>
            <person name="Whitty B.R."/>
            <person name="Youngman P."/>
            <person name="Wolfe K.H."/>
            <person name="Goldman G.H."/>
            <person name="Wortman J.R."/>
            <person name="Jiang B."/>
            <person name="Denning D.W."/>
            <person name="Nierman W.C."/>
        </authorList>
    </citation>
    <scope>NUCLEOTIDE SEQUENCE [LARGE SCALE GENOMIC DNA]</scope>
    <source>
        <strain evidence="2">CBS 144.89 / FGSC A1163 / CEA10</strain>
    </source>
</reference>
<keyword evidence="2" id="KW-1185">Reference proteome</keyword>
<dbReference type="HOGENOM" id="CLU_039076_0_0_1"/>